<feature type="chain" id="PRO_5007619966" evidence="1">
    <location>
        <begin position="23"/>
        <end position="95"/>
    </location>
</feature>
<name>A0A158A030_9BURK</name>
<dbReference type="InterPro" id="IPR022053">
    <property type="entry name" value="DUF3613"/>
</dbReference>
<proteinExistence type="predicted"/>
<dbReference type="Pfam" id="PF12266">
    <property type="entry name" value="DUF3613"/>
    <property type="match status" value="1"/>
</dbReference>
<organism evidence="2 3">
    <name type="scientific">Caballeronia temeraria</name>
    <dbReference type="NCBI Taxonomy" id="1777137"/>
    <lineage>
        <taxon>Bacteria</taxon>
        <taxon>Pseudomonadati</taxon>
        <taxon>Pseudomonadota</taxon>
        <taxon>Betaproteobacteria</taxon>
        <taxon>Burkholderiales</taxon>
        <taxon>Burkholderiaceae</taxon>
        <taxon>Caballeronia</taxon>
    </lineage>
</organism>
<keyword evidence="3" id="KW-1185">Reference proteome</keyword>
<evidence type="ECO:0000313" key="2">
    <source>
        <dbReference type="EMBL" id="SAK51046.1"/>
    </source>
</evidence>
<gene>
    <name evidence="2" type="ORF">AWB76_01496</name>
</gene>
<dbReference type="Proteomes" id="UP000054624">
    <property type="component" value="Unassembled WGS sequence"/>
</dbReference>
<accession>A0A158A030</accession>
<keyword evidence="1" id="KW-0732">Signal</keyword>
<reference evidence="3" key="1">
    <citation type="submission" date="2016-01" db="EMBL/GenBank/DDBJ databases">
        <authorList>
            <person name="Peeters Charlotte."/>
        </authorList>
    </citation>
    <scope>NUCLEOTIDE SEQUENCE [LARGE SCALE GENOMIC DNA]</scope>
</reference>
<dbReference type="RefSeq" id="WP_374729914.1">
    <property type="nucleotide sequence ID" value="NZ_FCOI02000004.1"/>
</dbReference>
<evidence type="ECO:0000256" key="1">
    <source>
        <dbReference type="SAM" id="SignalP"/>
    </source>
</evidence>
<protein>
    <submittedName>
        <fullName evidence="2">Lipoprotein</fullName>
    </submittedName>
</protein>
<dbReference type="EMBL" id="FCOI02000004">
    <property type="protein sequence ID" value="SAK51046.1"/>
    <property type="molecule type" value="Genomic_DNA"/>
</dbReference>
<evidence type="ECO:0000313" key="3">
    <source>
        <dbReference type="Proteomes" id="UP000054624"/>
    </source>
</evidence>
<dbReference type="AlphaFoldDB" id="A0A158A030"/>
<keyword evidence="2" id="KW-0449">Lipoprotein</keyword>
<feature type="signal peptide" evidence="1">
    <location>
        <begin position="1"/>
        <end position="22"/>
    </location>
</feature>
<sequence>MKRIGMLVLCAACGAWQQTAVAQTAGDVGHATESWLALQASNSAAAPAQPMPGAQAGAAYARYLKSFETPIPARFGSSFEDAGRPSLDVNYRDSN</sequence>
<dbReference type="STRING" id="1777137.AWB76_01496"/>